<keyword evidence="2" id="KW-1185">Reference proteome</keyword>
<protein>
    <submittedName>
        <fullName evidence="1">Uncharacterized protein</fullName>
    </submittedName>
</protein>
<dbReference type="EMBL" id="ML208322">
    <property type="protein sequence ID" value="TFK69918.1"/>
    <property type="molecule type" value="Genomic_DNA"/>
</dbReference>
<evidence type="ECO:0000313" key="2">
    <source>
        <dbReference type="Proteomes" id="UP000308600"/>
    </source>
</evidence>
<sequence>MLLSTVKSFKSQFNSTCKPDSNFPGTHAVDVLPHDRTSRSLTSLVVRTPSSPSRHPGFLLPQNQQFVPAQPNLVGTHRWPGGILVLVYTARDTIIIPLRATLIYGPSNNYHQNSRPCRLDLQYRNATPTST</sequence>
<reference evidence="1 2" key="1">
    <citation type="journal article" date="2019" name="Nat. Ecol. Evol.">
        <title>Megaphylogeny resolves global patterns of mushroom evolution.</title>
        <authorList>
            <person name="Varga T."/>
            <person name="Krizsan K."/>
            <person name="Foldi C."/>
            <person name="Dima B."/>
            <person name="Sanchez-Garcia M."/>
            <person name="Sanchez-Ramirez S."/>
            <person name="Szollosi G.J."/>
            <person name="Szarkandi J.G."/>
            <person name="Papp V."/>
            <person name="Albert L."/>
            <person name="Andreopoulos W."/>
            <person name="Angelini C."/>
            <person name="Antonin V."/>
            <person name="Barry K.W."/>
            <person name="Bougher N.L."/>
            <person name="Buchanan P."/>
            <person name="Buyck B."/>
            <person name="Bense V."/>
            <person name="Catcheside P."/>
            <person name="Chovatia M."/>
            <person name="Cooper J."/>
            <person name="Damon W."/>
            <person name="Desjardin D."/>
            <person name="Finy P."/>
            <person name="Geml J."/>
            <person name="Haridas S."/>
            <person name="Hughes K."/>
            <person name="Justo A."/>
            <person name="Karasinski D."/>
            <person name="Kautmanova I."/>
            <person name="Kiss B."/>
            <person name="Kocsube S."/>
            <person name="Kotiranta H."/>
            <person name="LaButti K.M."/>
            <person name="Lechner B.E."/>
            <person name="Liimatainen K."/>
            <person name="Lipzen A."/>
            <person name="Lukacs Z."/>
            <person name="Mihaltcheva S."/>
            <person name="Morgado L.N."/>
            <person name="Niskanen T."/>
            <person name="Noordeloos M.E."/>
            <person name="Ohm R.A."/>
            <person name="Ortiz-Santana B."/>
            <person name="Ovrebo C."/>
            <person name="Racz N."/>
            <person name="Riley R."/>
            <person name="Savchenko A."/>
            <person name="Shiryaev A."/>
            <person name="Soop K."/>
            <person name="Spirin V."/>
            <person name="Szebenyi C."/>
            <person name="Tomsovsky M."/>
            <person name="Tulloss R.E."/>
            <person name="Uehling J."/>
            <person name="Grigoriev I.V."/>
            <person name="Vagvolgyi C."/>
            <person name="Papp T."/>
            <person name="Martin F.M."/>
            <person name="Miettinen O."/>
            <person name="Hibbett D.S."/>
            <person name="Nagy L.G."/>
        </authorList>
    </citation>
    <scope>NUCLEOTIDE SEQUENCE [LARGE SCALE GENOMIC DNA]</scope>
    <source>
        <strain evidence="1 2">NL-1719</strain>
    </source>
</reference>
<dbReference type="Proteomes" id="UP000308600">
    <property type="component" value="Unassembled WGS sequence"/>
</dbReference>
<organism evidence="1 2">
    <name type="scientific">Pluteus cervinus</name>
    <dbReference type="NCBI Taxonomy" id="181527"/>
    <lineage>
        <taxon>Eukaryota</taxon>
        <taxon>Fungi</taxon>
        <taxon>Dikarya</taxon>
        <taxon>Basidiomycota</taxon>
        <taxon>Agaricomycotina</taxon>
        <taxon>Agaricomycetes</taxon>
        <taxon>Agaricomycetidae</taxon>
        <taxon>Agaricales</taxon>
        <taxon>Pluteineae</taxon>
        <taxon>Pluteaceae</taxon>
        <taxon>Pluteus</taxon>
    </lineage>
</organism>
<evidence type="ECO:0000313" key="1">
    <source>
        <dbReference type="EMBL" id="TFK69918.1"/>
    </source>
</evidence>
<gene>
    <name evidence="1" type="ORF">BDN72DRAFT_579759</name>
</gene>
<accession>A0ACD3AW33</accession>
<proteinExistence type="predicted"/>
<name>A0ACD3AW33_9AGAR</name>